<protein>
    <submittedName>
        <fullName evidence="1">Uncharacterized protein</fullName>
    </submittedName>
</protein>
<accession>A0A5C5UJY2</accession>
<proteinExistence type="predicted"/>
<dbReference type="RefSeq" id="WP_146324129.1">
    <property type="nucleotide sequence ID" value="NZ_BAABLR010000074.1"/>
</dbReference>
<evidence type="ECO:0000313" key="2">
    <source>
        <dbReference type="Proteomes" id="UP000320791"/>
    </source>
</evidence>
<evidence type="ECO:0000313" key="1">
    <source>
        <dbReference type="EMBL" id="TWT26514.1"/>
    </source>
</evidence>
<sequence length="73" mass="7988">MTQATARRTVAVIDTEGATLPQDTVAPLKIANGFEQRTLRTLRTVPLPQGAYMDELMGLAADSMKTHRSSEAW</sequence>
<keyword evidence="2" id="KW-1185">Reference proteome</keyword>
<dbReference type="AlphaFoldDB" id="A0A5C5UJY2"/>
<reference evidence="1 2" key="1">
    <citation type="submission" date="2019-08" db="EMBL/GenBank/DDBJ databases">
        <authorList>
            <person name="Lei W."/>
        </authorList>
    </citation>
    <scope>NUCLEOTIDE SEQUENCE [LARGE SCALE GENOMIC DNA]</scope>
    <source>
        <strain evidence="1 2">CCUG 58627</strain>
    </source>
</reference>
<name>A0A5C5UJY2_9CORY</name>
<gene>
    <name evidence="1" type="ORF">FRX94_05505</name>
</gene>
<comment type="caution">
    <text evidence="1">The sequence shown here is derived from an EMBL/GenBank/DDBJ whole genome shotgun (WGS) entry which is preliminary data.</text>
</comment>
<dbReference type="EMBL" id="VOHM01000009">
    <property type="protein sequence ID" value="TWT26514.1"/>
    <property type="molecule type" value="Genomic_DNA"/>
</dbReference>
<organism evidence="1 2">
    <name type="scientific">Corynebacterium canis</name>
    <dbReference type="NCBI Taxonomy" id="679663"/>
    <lineage>
        <taxon>Bacteria</taxon>
        <taxon>Bacillati</taxon>
        <taxon>Actinomycetota</taxon>
        <taxon>Actinomycetes</taxon>
        <taxon>Mycobacteriales</taxon>
        <taxon>Corynebacteriaceae</taxon>
        <taxon>Corynebacterium</taxon>
    </lineage>
</organism>
<dbReference type="Proteomes" id="UP000320791">
    <property type="component" value="Unassembled WGS sequence"/>
</dbReference>